<dbReference type="InterPro" id="IPR036390">
    <property type="entry name" value="WH_DNA-bd_sf"/>
</dbReference>
<gene>
    <name evidence="2" type="ORF">JEQ17_46730</name>
</gene>
<accession>A0A7T7RGX2</accession>
<feature type="domain" description="HTH marR-type" evidence="1">
    <location>
        <begin position="5"/>
        <end position="141"/>
    </location>
</feature>
<dbReference type="Pfam" id="PF01047">
    <property type="entry name" value="MarR"/>
    <property type="match status" value="1"/>
</dbReference>
<keyword evidence="3" id="KW-1185">Reference proteome</keyword>
<evidence type="ECO:0000313" key="2">
    <source>
        <dbReference type="EMBL" id="QQM46186.1"/>
    </source>
</evidence>
<name>A0A7T7RGX2_9ACTN</name>
<dbReference type="PANTHER" id="PTHR39515:SF2">
    <property type="entry name" value="HTH-TYPE TRANSCRIPTIONAL REGULATOR RV0880"/>
    <property type="match status" value="1"/>
</dbReference>
<dbReference type="PANTHER" id="PTHR39515">
    <property type="entry name" value="CONSERVED PROTEIN"/>
    <property type="match status" value="1"/>
</dbReference>
<dbReference type="InterPro" id="IPR036388">
    <property type="entry name" value="WH-like_DNA-bd_sf"/>
</dbReference>
<protein>
    <submittedName>
        <fullName evidence="2">MarR family transcriptional regulator</fullName>
    </submittedName>
</protein>
<proteinExistence type="predicted"/>
<dbReference type="Proteomes" id="UP000595636">
    <property type="component" value="Chromosome"/>
</dbReference>
<dbReference type="Gene3D" id="1.10.10.10">
    <property type="entry name" value="Winged helix-like DNA-binding domain superfamily/Winged helix DNA-binding domain"/>
    <property type="match status" value="1"/>
</dbReference>
<dbReference type="SMART" id="SM00347">
    <property type="entry name" value="HTH_MARR"/>
    <property type="match status" value="1"/>
</dbReference>
<dbReference type="AlphaFoldDB" id="A0A7T7RGX2"/>
<dbReference type="InterPro" id="IPR000835">
    <property type="entry name" value="HTH_MarR-typ"/>
</dbReference>
<dbReference type="EMBL" id="CP066831">
    <property type="protein sequence ID" value="QQM46186.1"/>
    <property type="molecule type" value="Genomic_DNA"/>
</dbReference>
<dbReference type="PROSITE" id="PS50995">
    <property type="entry name" value="HTH_MARR_2"/>
    <property type="match status" value="1"/>
</dbReference>
<reference evidence="2 3" key="1">
    <citation type="submission" date="2020-12" db="EMBL/GenBank/DDBJ databases">
        <title>A novel species.</title>
        <authorList>
            <person name="Li K."/>
        </authorList>
    </citation>
    <scope>NUCLEOTIDE SEQUENCE [LARGE SCALE GENOMIC DNA]</scope>
    <source>
        <strain evidence="2 3">ZYC-3</strain>
    </source>
</reference>
<dbReference type="SUPFAM" id="SSF46785">
    <property type="entry name" value="Winged helix' DNA-binding domain"/>
    <property type="match status" value="1"/>
</dbReference>
<sequence length="166" mass="18273">MTVDQSHSEDRLQETARALADLASVVVRAVTDRRGMSFTAASALARLEREGPARLTALAAAEGVTQPSMTQLVQRLERQELALRIDDPEDGRVTLVAITDTGRAILAERRQERDTRLATLLSTLPDEEQQALATAMRTALPLVQRMLQDGTQQSPLLEQRNTGSER</sequence>
<dbReference type="InterPro" id="IPR052526">
    <property type="entry name" value="HTH-type_Bedaq_tolerance"/>
</dbReference>
<dbReference type="KEGG" id="slf:JEQ17_46730"/>
<dbReference type="GO" id="GO:0003700">
    <property type="term" value="F:DNA-binding transcription factor activity"/>
    <property type="evidence" value="ECO:0007669"/>
    <property type="project" value="InterPro"/>
</dbReference>
<evidence type="ECO:0000313" key="3">
    <source>
        <dbReference type="Proteomes" id="UP000595636"/>
    </source>
</evidence>
<organism evidence="2 3">
    <name type="scientific">Streptomyces liliifuscus</name>
    <dbReference type="NCBI Taxonomy" id="2797636"/>
    <lineage>
        <taxon>Bacteria</taxon>
        <taxon>Bacillati</taxon>
        <taxon>Actinomycetota</taxon>
        <taxon>Actinomycetes</taxon>
        <taxon>Kitasatosporales</taxon>
        <taxon>Streptomycetaceae</taxon>
        <taxon>Streptomyces</taxon>
    </lineage>
</organism>
<evidence type="ECO:0000259" key="1">
    <source>
        <dbReference type="PROSITE" id="PS50995"/>
    </source>
</evidence>